<proteinExistence type="predicted"/>
<protein>
    <submittedName>
        <fullName evidence="2">Uncharacterized protein</fullName>
    </submittedName>
</protein>
<dbReference type="EMBL" id="PKFO01000001">
    <property type="protein sequence ID" value="PVH18771.1"/>
    <property type="molecule type" value="Genomic_DNA"/>
</dbReference>
<evidence type="ECO:0000256" key="1">
    <source>
        <dbReference type="SAM" id="MobiDB-lite"/>
    </source>
</evidence>
<dbReference type="Proteomes" id="UP000244309">
    <property type="component" value="Unassembled WGS sequence"/>
</dbReference>
<dbReference type="AlphaFoldDB" id="A0A2V1AP95"/>
<dbReference type="STRING" id="45357.A0A2V1AP95"/>
<dbReference type="VEuPathDB" id="FungiDB:CXQ85_001059"/>
<accession>A0A2V1AP95</accession>
<evidence type="ECO:0000313" key="2">
    <source>
        <dbReference type="EMBL" id="PVH18771.1"/>
    </source>
</evidence>
<dbReference type="OrthoDB" id="4023585at2759"/>
<gene>
    <name evidence="2" type="ORF">CXQ85_001059</name>
</gene>
<dbReference type="GeneID" id="37006390"/>
<keyword evidence="3" id="KW-1185">Reference proteome</keyword>
<feature type="region of interest" description="Disordered" evidence="1">
    <location>
        <begin position="146"/>
        <end position="189"/>
    </location>
</feature>
<feature type="compositionally biased region" description="Basic and acidic residues" evidence="1">
    <location>
        <begin position="146"/>
        <end position="163"/>
    </location>
</feature>
<comment type="caution">
    <text evidence="2">The sequence shown here is derived from an EMBL/GenBank/DDBJ whole genome shotgun (WGS) entry which is preliminary data.</text>
</comment>
<organism evidence="2 3">
    <name type="scientific">Candidozyma haemuli</name>
    <dbReference type="NCBI Taxonomy" id="45357"/>
    <lineage>
        <taxon>Eukaryota</taxon>
        <taxon>Fungi</taxon>
        <taxon>Dikarya</taxon>
        <taxon>Ascomycota</taxon>
        <taxon>Saccharomycotina</taxon>
        <taxon>Pichiomycetes</taxon>
        <taxon>Metschnikowiaceae</taxon>
        <taxon>Candidozyma</taxon>
    </lineage>
</organism>
<sequence length="189" mass="20043">MFRQLTSLSRTAAVSRHIAPTVSSRAFTVSLASRKSVVDTAKDVLEKANKKTGEFLAGTIESTEKVAPTGENIKNAAETVNKKTGDVLADGIEKTEKAASNVKESVDNTDVNVDIKGAAEKVNKATGEKLSEGIHKAEGAAHQAKDAASNVKEEVHAKAKVEANTKGYQDLQDKGAKVETEQNRPDDAV</sequence>
<name>A0A2V1AP95_9ASCO</name>
<evidence type="ECO:0000313" key="3">
    <source>
        <dbReference type="Proteomes" id="UP000244309"/>
    </source>
</evidence>
<feature type="compositionally biased region" description="Basic and acidic residues" evidence="1">
    <location>
        <begin position="171"/>
        <end position="189"/>
    </location>
</feature>
<reference evidence="2 3" key="1">
    <citation type="submission" date="2017-12" db="EMBL/GenBank/DDBJ databases">
        <title>Genome Sequence of a Multidrug-Resistant Candida haemulonii Isolate from a Patient with Chronic Leg Ulcers in Israel.</title>
        <authorList>
            <person name="Chow N.A."/>
            <person name="Gade L."/>
            <person name="Batra D."/>
            <person name="Rowe L.A."/>
            <person name="Ben-Ami R."/>
            <person name="Loparev V.N."/>
            <person name="Litvintseva A.P."/>
        </authorList>
    </citation>
    <scope>NUCLEOTIDE SEQUENCE [LARGE SCALE GENOMIC DNA]</scope>
    <source>
        <strain evidence="2 3">B11899</strain>
    </source>
</reference>
<dbReference type="RefSeq" id="XP_025339711.1">
    <property type="nucleotide sequence ID" value="XM_025484780.1"/>
</dbReference>